<dbReference type="PANTHER" id="PTHR43226:SF4">
    <property type="entry name" value="XAA-PRO AMINOPEPTIDASE 3"/>
    <property type="match status" value="1"/>
</dbReference>
<evidence type="ECO:0000256" key="5">
    <source>
        <dbReference type="ARBA" id="ARBA00022723"/>
    </source>
</evidence>
<dbReference type="InterPro" id="IPR036005">
    <property type="entry name" value="Creatinase/aminopeptidase-like"/>
</dbReference>
<protein>
    <recommendedName>
        <fullName evidence="4">Xaa-Pro aminopeptidase</fullName>
        <ecNumber evidence="4">3.4.11.9</ecNumber>
    </recommendedName>
</protein>
<dbReference type="GO" id="GO:0006508">
    <property type="term" value="P:proteolysis"/>
    <property type="evidence" value="ECO:0007669"/>
    <property type="project" value="TreeGrafter"/>
</dbReference>
<name>A0A176RW44_9GAMM</name>
<organism evidence="9 10">
    <name type="scientific">Candidatus Thiomargarita nelsonii</name>
    <dbReference type="NCBI Taxonomy" id="1003181"/>
    <lineage>
        <taxon>Bacteria</taxon>
        <taxon>Pseudomonadati</taxon>
        <taxon>Pseudomonadota</taxon>
        <taxon>Gammaproteobacteria</taxon>
        <taxon>Thiotrichales</taxon>
        <taxon>Thiotrichaceae</taxon>
        <taxon>Thiomargarita</taxon>
    </lineage>
</organism>
<evidence type="ECO:0000256" key="4">
    <source>
        <dbReference type="ARBA" id="ARBA00012574"/>
    </source>
</evidence>
<comment type="catalytic activity">
    <reaction evidence="1">
        <text>Release of any N-terminal amino acid, including proline, that is linked to proline, even from a dipeptide or tripeptide.</text>
        <dbReference type="EC" id="3.4.11.9"/>
    </reaction>
</comment>
<comment type="cofactor">
    <cofactor evidence="2">
        <name>Mn(2+)</name>
        <dbReference type="ChEBI" id="CHEBI:29035"/>
    </cofactor>
</comment>
<dbReference type="Pfam" id="PF00557">
    <property type="entry name" value="Peptidase_M24"/>
    <property type="match status" value="1"/>
</dbReference>
<evidence type="ECO:0000313" key="10">
    <source>
        <dbReference type="Proteomes" id="UP000076962"/>
    </source>
</evidence>
<dbReference type="GO" id="GO:0004177">
    <property type="term" value="F:aminopeptidase activity"/>
    <property type="evidence" value="ECO:0007669"/>
    <property type="project" value="UniProtKB-KW"/>
</dbReference>
<evidence type="ECO:0000259" key="8">
    <source>
        <dbReference type="Pfam" id="PF00557"/>
    </source>
</evidence>
<keyword evidence="6" id="KW-0378">Hydrolase</keyword>
<reference evidence="9 10" key="1">
    <citation type="submission" date="2016-05" db="EMBL/GenBank/DDBJ databases">
        <title>Single-cell genome of chain-forming Candidatus Thiomargarita nelsonii and comparison to other large sulfur-oxidizing bacteria.</title>
        <authorList>
            <person name="Winkel M."/>
            <person name="Salman V."/>
            <person name="Woyke T."/>
            <person name="Schulz-Vogt H."/>
            <person name="Richter M."/>
            <person name="Flood B."/>
            <person name="Bailey J."/>
            <person name="Amann R."/>
            <person name="Mussmann M."/>
        </authorList>
    </citation>
    <scope>NUCLEOTIDE SEQUENCE [LARGE SCALE GENOMIC DNA]</scope>
    <source>
        <strain evidence="9 10">THI036</strain>
    </source>
</reference>
<dbReference type="AlphaFoldDB" id="A0A176RW44"/>
<comment type="caution">
    <text evidence="9">The sequence shown here is derived from an EMBL/GenBank/DDBJ whole genome shotgun (WGS) entry which is preliminary data.</text>
</comment>
<evidence type="ECO:0000256" key="3">
    <source>
        <dbReference type="ARBA" id="ARBA00008766"/>
    </source>
</evidence>
<evidence type="ECO:0000256" key="1">
    <source>
        <dbReference type="ARBA" id="ARBA00001424"/>
    </source>
</evidence>
<gene>
    <name evidence="9" type="ORF">THIOM_004343</name>
</gene>
<sequence>MIDAGAEFDYYASDITRTFPVNGHFTPAQKTIYELVLKAQQAAFKKIVPGKPWNAANEAAVEVVTQEFIKLGLLVGKYEALIEEEAYKRFFVSRIGHWLGMDVHEPSNYKIDGLWRELEPGIVMTVEPGIYIPASEDIAEEWWNIAIRIEDNVLITESGYELLTGALPRTVAEIEAFMAGK</sequence>
<dbReference type="PANTHER" id="PTHR43226">
    <property type="entry name" value="XAA-PRO AMINOPEPTIDASE 3"/>
    <property type="match status" value="1"/>
</dbReference>
<keyword evidence="10" id="KW-1185">Reference proteome</keyword>
<keyword evidence="7" id="KW-0464">Manganese</keyword>
<dbReference type="GO" id="GO:0005829">
    <property type="term" value="C:cytosol"/>
    <property type="evidence" value="ECO:0007669"/>
    <property type="project" value="TreeGrafter"/>
</dbReference>
<dbReference type="InterPro" id="IPR052433">
    <property type="entry name" value="X-Pro_dipept-like"/>
</dbReference>
<evidence type="ECO:0000313" key="9">
    <source>
        <dbReference type="EMBL" id="OAD19981.1"/>
    </source>
</evidence>
<dbReference type="GO" id="GO:0046872">
    <property type="term" value="F:metal ion binding"/>
    <property type="evidence" value="ECO:0007669"/>
    <property type="project" value="UniProtKB-KW"/>
</dbReference>
<keyword evidence="9" id="KW-0031">Aminopeptidase</keyword>
<keyword evidence="9" id="KW-0645">Protease</keyword>
<dbReference type="EC" id="3.4.11.9" evidence="4"/>
<evidence type="ECO:0000256" key="7">
    <source>
        <dbReference type="ARBA" id="ARBA00023211"/>
    </source>
</evidence>
<keyword evidence="5" id="KW-0479">Metal-binding</keyword>
<dbReference type="EMBL" id="LUTY01002590">
    <property type="protein sequence ID" value="OAD19981.1"/>
    <property type="molecule type" value="Genomic_DNA"/>
</dbReference>
<dbReference type="Proteomes" id="UP000076962">
    <property type="component" value="Unassembled WGS sequence"/>
</dbReference>
<dbReference type="PATRIC" id="fig|1003181.4.peg.5724"/>
<proteinExistence type="inferred from homology"/>
<feature type="domain" description="Peptidase M24" evidence="8">
    <location>
        <begin position="2"/>
        <end position="157"/>
    </location>
</feature>
<evidence type="ECO:0000256" key="6">
    <source>
        <dbReference type="ARBA" id="ARBA00022801"/>
    </source>
</evidence>
<comment type="similarity">
    <text evidence="3">Belongs to the peptidase M24B family.</text>
</comment>
<dbReference type="SUPFAM" id="SSF55920">
    <property type="entry name" value="Creatinase/aminopeptidase"/>
    <property type="match status" value="1"/>
</dbReference>
<dbReference type="Gene3D" id="3.90.230.10">
    <property type="entry name" value="Creatinase/methionine aminopeptidase superfamily"/>
    <property type="match status" value="1"/>
</dbReference>
<accession>A0A176RW44</accession>
<evidence type="ECO:0000256" key="2">
    <source>
        <dbReference type="ARBA" id="ARBA00001936"/>
    </source>
</evidence>
<dbReference type="InterPro" id="IPR000994">
    <property type="entry name" value="Pept_M24"/>
</dbReference>